<dbReference type="Proteomes" id="UP000308600">
    <property type="component" value="Unassembled WGS sequence"/>
</dbReference>
<accession>A0ACD3ACC0</accession>
<organism evidence="1 2">
    <name type="scientific">Pluteus cervinus</name>
    <dbReference type="NCBI Taxonomy" id="181527"/>
    <lineage>
        <taxon>Eukaryota</taxon>
        <taxon>Fungi</taxon>
        <taxon>Dikarya</taxon>
        <taxon>Basidiomycota</taxon>
        <taxon>Agaricomycotina</taxon>
        <taxon>Agaricomycetes</taxon>
        <taxon>Agaricomycetidae</taxon>
        <taxon>Agaricales</taxon>
        <taxon>Pluteineae</taxon>
        <taxon>Pluteaceae</taxon>
        <taxon>Pluteus</taxon>
    </lineage>
</organism>
<reference evidence="1 2" key="1">
    <citation type="journal article" date="2019" name="Nat. Ecol. Evol.">
        <title>Megaphylogeny resolves global patterns of mushroom evolution.</title>
        <authorList>
            <person name="Varga T."/>
            <person name="Krizsan K."/>
            <person name="Foldi C."/>
            <person name="Dima B."/>
            <person name="Sanchez-Garcia M."/>
            <person name="Sanchez-Ramirez S."/>
            <person name="Szollosi G.J."/>
            <person name="Szarkandi J.G."/>
            <person name="Papp V."/>
            <person name="Albert L."/>
            <person name="Andreopoulos W."/>
            <person name="Angelini C."/>
            <person name="Antonin V."/>
            <person name="Barry K.W."/>
            <person name="Bougher N.L."/>
            <person name="Buchanan P."/>
            <person name="Buyck B."/>
            <person name="Bense V."/>
            <person name="Catcheside P."/>
            <person name="Chovatia M."/>
            <person name="Cooper J."/>
            <person name="Damon W."/>
            <person name="Desjardin D."/>
            <person name="Finy P."/>
            <person name="Geml J."/>
            <person name="Haridas S."/>
            <person name="Hughes K."/>
            <person name="Justo A."/>
            <person name="Karasinski D."/>
            <person name="Kautmanova I."/>
            <person name="Kiss B."/>
            <person name="Kocsube S."/>
            <person name="Kotiranta H."/>
            <person name="LaButti K.M."/>
            <person name="Lechner B.E."/>
            <person name="Liimatainen K."/>
            <person name="Lipzen A."/>
            <person name="Lukacs Z."/>
            <person name="Mihaltcheva S."/>
            <person name="Morgado L.N."/>
            <person name="Niskanen T."/>
            <person name="Noordeloos M.E."/>
            <person name="Ohm R.A."/>
            <person name="Ortiz-Santana B."/>
            <person name="Ovrebo C."/>
            <person name="Racz N."/>
            <person name="Riley R."/>
            <person name="Savchenko A."/>
            <person name="Shiryaev A."/>
            <person name="Soop K."/>
            <person name="Spirin V."/>
            <person name="Szebenyi C."/>
            <person name="Tomsovsky M."/>
            <person name="Tulloss R.E."/>
            <person name="Uehling J."/>
            <person name="Grigoriev I.V."/>
            <person name="Vagvolgyi C."/>
            <person name="Papp T."/>
            <person name="Martin F.M."/>
            <person name="Miettinen O."/>
            <person name="Hibbett D.S."/>
            <person name="Nagy L.G."/>
        </authorList>
    </citation>
    <scope>NUCLEOTIDE SEQUENCE [LARGE SCALE GENOMIC DNA]</scope>
    <source>
        <strain evidence="1 2">NL-1719</strain>
    </source>
</reference>
<protein>
    <submittedName>
        <fullName evidence="1">Uncharacterized protein</fullName>
    </submittedName>
</protein>
<dbReference type="EMBL" id="ML208532">
    <property type="protein sequence ID" value="TFK63264.1"/>
    <property type="molecule type" value="Genomic_DNA"/>
</dbReference>
<evidence type="ECO:0000313" key="1">
    <source>
        <dbReference type="EMBL" id="TFK63264.1"/>
    </source>
</evidence>
<name>A0ACD3ACC0_9AGAR</name>
<sequence length="98" mass="10935">MHHPSKAVWRHFIGSPGDTTGRRRKRDHLKTFLELPVLSDKAHDHGAEKASVPVAISGRKFSISRRRVLMLNAVNCRAVPPQGSNQSVDTPQYSIGRL</sequence>
<keyword evidence="2" id="KW-1185">Reference proteome</keyword>
<proteinExistence type="predicted"/>
<evidence type="ECO:0000313" key="2">
    <source>
        <dbReference type="Proteomes" id="UP000308600"/>
    </source>
</evidence>
<gene>
    <name evidence="1" type="ORF">BDN72DRAFT_847794</name>
</gene>